<keyword evidence="2" id="KW-1185">Reference proteome</keyword>
<dbReference type="Proteomes" id="UP000054166">
    <property type="component" value="Unassembled WGS sequence"/>
</dbReference>
<name>A0A0C3EIN6_PILCF</name>
<sequence length="134" mass="13960">MMGGGNCASGHIPLFLASESDCDNDLQPANAAFASTSNQGTLSASDTLNSNASAQLASSAPTVTTIRTLGNPLAAAVAMPVAVIENVSESSHLMCQSLFVKGVTVTLTYDHHTTVLTRLTFDHPRIPVTLILLY</sequence>
<gene>
    <name evidence="1" type="ORF">PILCRDRAFT_829700</name>
</gene>
<proteinExistence type="predicted"/>
<dbReference type="EMBL" id="KN833127">
    <property type="protein sequence ID" value="KIM72500.1"/>
    <property type="molecule type" value="Genomic_DNA"/>
</dbReference>
<reference evidence="1 2" key="1">
    <citation type="submission" date="2014-04" db="EMBL/GenBank/DDBJ databases">
        <authorList>
            <consortium name="DOE Joint Genome Institute"/>
            <person name="Kuo A."/>
            <person name="Tarkka M."/>
            <person name="Buscot F."/>
            <person name="Kohler A."/>
            <person name="Nagy L.G."/>
            <person name="Floudas D."/>
            <person name="Copeland A."/>
            <person name="Barry K.W."/>
            <person name="Cichocki N."/>
            <person name="Veneault-Fourrey C."/>
            <person name="LaButti K."/>
            <person name="Lindquist E.A."/>
            <person name="Lipzen A."/>
            <person name="Lundell T."/>
            <person name="Morin E."/>
            <person name="Murat C."/>
            <person name="Sun H."/>
            <person name="Tunlid A."/>
            <person name="Henrissat B."/>
            <person name="Grigoriev I.V."/>
            <person name="Hibbett D.S."/>
            <person name="Martin F."/>
            <person name="Nordberg H.P."/>
            <person name="Cantor M.N."/>
            <person name="Hua S.X."/>
        </authorList>
    </citation>
    <scope>NUCLEOTIDE SEQUENCE [LARGE SCALE GENOMIC DNA]</scope>
    <source>
        <strain evidence="1 2">F 1598</strain>
    </source>
</reference>
<organism evidence="1 2">
    <name type="scientific">Piloderma croceum (strain F 1598)</name>
    <dbReference type="NCBI Taxonomy" id="765440"/>
    <lineage>
        <taxon>Eukaryota</taxon>
        <taxon>Fungi</taxon>
        <taxon>Dikarya</taxon>
        <taxon>Basidiomycota</taxon>
        <taxon>Agaricomycotina</taxon>
        <taxon>Agaricomycetes</taxon>
        <taxon>Agaricomycetidae</taxon>
        <taxon>Atheliales</taxon>
        <taxon>Atheliaceae</taxon>
        <taxon>Piloderma</taxon>
    </lineage>
</organism>
<dbReference type="AlphaFoldDB" id="A0A0C3EIN6"/>
<accession>A0A0C3EIN6</accession>
<dbReference type="HOGENOM" id="CLU_1897001_0_0_1"/>
<dbReference type="InParanoid" id="A0A0C3EIN6"/>
<evidence type="ECO:0000313" key="1">
    <source>
        <dbReference type="EMBL" id="KIM72500.1"/>
    </source>
</evidence>
<reference evidence="2" key="2">
    <citation type="submission" date="2015-01" db="EMBL/GenBank/DDBJ databases">
        <title>Evolutionary Origins and Diversification of the Mycorrhizal Mutualists.</title>
        <authorList>
            <consortium name="DOE Joint Genome Institute"/>
            <consortium name="Mycorrhizal Genomics Consortium"/>
            <person name="Kohler A."/>
            <person name="Kuo A."/>
            <person name="Nagy L.G."/>
            <person name="Floudas D."/>
            <person name="Copeland A."/>
            <person name="Barry K.W."/>
            <person name="Cichocki N."/>
            <person name="Veneault-Fourrey C."/>
            <person name="LaButti K."/>
            <person name="Lindquist E.A."/>
            <person name="Lipzen A."/>
            <person name="Lundell T."/>
            <person name="Morin E."/>
            <person name="Murat C."/>
            <person name="Riley R."/>
            <person name="Ohm R."/>
            <person name="Sun H."/>
            <person name="Tunlid A."/>
            <person name="Henrissat B."/>
            <person name="Grigoriev I.V."/>
            <person name="Hibbett D.S."/>
            <person name="Martin F."/>
        </authorList>
    </citation>
    <scope>NUCLEOTIDE SEQUENCE [LARGE SCALE GENOMIC DNA]</scope>
    <source>
        <strain evidence="2">F 1598</strain>
    </source>
</reference>
<protein>
    <submittedName>
        <fullName evidence="1">Uncharacterized protein</fullName>
    </submittedName>
</protein>
<evidence type="ECO:0000313" key="2">
    <source>
        <dbReference type="Proteomes" id="UP000054166"/>
    </source>
</evidence>